<name>A0A5E4UNE7_9BURK</name>
<gene>
    <name evidence="1" type="ORF">PMO31116_02110</name>
</gene>
<dbReference type="AlphaFoldDB" id="A0A5E4UNE7"/>
<evidence type="ECO:0000313" key="1">
    <source>
        <dbReference type="EMBL" id="VVE01064.1"/>
    </source>
</evidence>
<dbReference type="EMBL" id="CABPSD010000005">
    <property type="protein sequence ID" value="VVE01064.1"/>
    <property type="molecule type" value="Genomic_DNA"/>
</dbReference>
<dbReference type="Proteomes" id="UP000368474">
    <property type="component" value="Unassembled WGS sequence"/>
</dbReference>
<organism evidence="1 2">
    <name type="scientific">Pandoraea morbifera</name>
    <dbReference type="NCBI Taxonomy" id="2508300"/>
    <lineage>
        <taxon>Bacteria</taxon>
        <taxon>Pseudomonadati</taxon>
        <taxon>Pseudomonadota</taxon>
        <taxon>Betaproteobacteria</taxon>
        <taxon>Burkholderiales</taxon>
        <taxon>Burkholderiaceae</taxon>
        <taxon>Pandoraea</taxon>
    </lineage>
</organism>
<sequence length="49" mass="5032">MEARWGRDGAMMGPPWGHHGAAVAAARPNAIGAPVARVRGRPGDVTGIE</sequence>
<reference evidence="1 2" key="1">
    <citation type="submission" date="2019-08" db="EMBL/GenBank/DDBJ databases">
        <authorList>
            <person name="Peeters C."/>
        </authorList>
    </citation>
    <scope>NUCLEOTIDE SEQUENCE [LARGE SCALE GENOMIC DNA]</scope>
    <source>
        <strain evidence="1 2">LMG 31116</strain>
    </source>
</reference>
<protein>
    <submittedName>
        <fullName evidence="1">Uncharacterized protein</fullName>
    </submittedName>
</protein>
<keyword evidence="2" id="KW-1185">Reference proteome</keyword>
<proteinExistence type="predicted"/>
<accession>A0A5E4UNE7</accession>
<evidence type="ECO:0000313" key="2">
    <source>
        <dbReference type="Proteomes" id="UP000368474"/>
    </source>
</evidence>